<dbReference type="PANTHER" id="PTHR14217">
    <property type="entry name" value="INOSITOL-TETRAKISPHOSPHATE 1-KINASE"/>
    <property type="match status" value="1"/>
</dbReference>
<dbReference type="Proteomes" id="UP000887565">
    <property type="component" value="Unplaced"/>
</dbReference>
<evidence type="ECO:0000259" key="1">
    <source>
        <dbReference type="Pfam" id="PF17927"/>
    </source>
</evidence>
<keyword evidence="2" id="KW-1185">Reference proteome</keyword>
<dbReference type="GO" id="GO:0005524">
    <property type="term" value="F:ATP binding"/>
    <property type="evidence" value="ECO:0007669"/>
    <property type="project" value="InterPro"/>
</dbReference>
<sequence>MSKTLNCSPKAYRWRVGYWISEKKLKKMNFDEFTTVARSANIELIKINLDDDLEVQGPYDAILHKLSDLLVLSDQGDSNASNLVGKLEKFLQDHPEIVVLDPFDCVRKLCDRYQQYTLIQDVCEIGRLRVPGTEYERNRFIFQELDLEPNLQISQEPALELIDC</sequence>
<reference evidence="3" key="1">
    <citation type="submission" date="2022-11" db="UniProtKB">
        <authorList>
            <consortium name="WormBaseParasite"/>
        </authorList>
    </citation>
    <scope>IDENTIFICATION</scope>
</reference>
<protein>
    <submittedName>
        <fullName evidence="3">Inositol-tetrakisphosphate 1-kinase N-terminal domain-containing protein</fullName>
    </submittedName>
</protein>
<dbReference type="GO" id="GO:0005737">
    <property type="term" value="C:cytoplasm"/>
    <property type="evidence" value="ECO:0007669"/>
    <property type="project" value="TreeGrafter"/>
</dbReference>
<dbReference type="GO" id="GO:0047325">
    <property type="term" value="F:inositol-3,4,5,6-tetrakisphosphate 1-kinase activity"/>
    <property type="evidence" value="ECO:0007669"/>
    <property type="project" value="InterPro"/>
</dbReference>
<dbReference type="Pfam" id="PF17927">
    <property type="entry name" value="Ins134_P3_kin_N"/>
    <property type="match status" value="1"/>
</dbReference>
<evidence type="ECO:0000313" key="3">
    <source>
        <dbReference type="WBParaSite" id="nRc.2.0.1.t03991-RA"/>
    </source>
</evidence>
<dbReference type="AlphaFoldDB" id="A0A915HR47"/>
<dbReference type="PANTHER" id="PTHR14217:SF1">
    <property type="entry name" value="INOSITOL-TETRAKISPHOSPHATE 1-KINASE"/>
    <property type="match status" value="1"/>
</dbReference>
<name>A0A915HR47_ROMCU</name>
<evidence type="ECO:0000313" key="2">
    <source>
        <dbReference type="Proteomes" id="UP000887565"/>
    </source>
</evidence>
<dbReference type="GO" id="GO:0032957">
    <property type="term" value="P:inositol trisphosphate metabolic process"/>
    <property type="evidence" value="ECO:0007669"/>
    <property type="project" value="InterPro"/>
</dbReference>
<dbReference type="GO" id="GO:0052726">
    <property type="term" value="F:inositol-1,3,4-trisphosphate 5-kinase activity"/>
    <property type="evidence" value="ECO:0007669"/>
    <property type="project" value="InterPro"/>
</dbReference>
<dbReference type="InterPro" id="IPR008656">
    <property type="entry name" value="Inositol_tetrakis-P_1-kinase"/>
</dbReference>
<dbReference type="InterPro" id="IPR041429">
    <property type="entry name" value="ITPK1_N"/>
</dbReference>
<dbReference type="WBParaSite" id="nRc.2.0.1.t03991-RA">
    <property type="protein sequence ID" value="nRc.2.0.1.t03991-RA"/>
    <property type="gene ID" value="nRc.2.0.1.g03991"/>
</dbReference>
<proteinExistence type="predicted"/>
<dbReference type="GO" id="GO:0000287">
    <property type="term" value="F:magnesium ion binding"/>
    <property type="evidence" value="ECO:0007669"/>
    <property type="project" value="InterPro"/>
</dbReference>
<organism evidence="2 3">
    <name type="scientific">Romanomermis culicivorax</name>
    <name type="common">Nematode worm</name>
    <dbReference type="NCBI Taxonomy" id="13658"/>
    <lineage>
        <taxon>Eukaryota</taxon>
        <taxon>Metazoa</taxon>
        <taxon>Ecdysozoa</taxon>
        <taxon>Nematoda</taxon>
        <taxon>Enoplea</taxon>
        <taxon>Dorylaimia</taxon>
        <taxon>Mermithida</taxon>
        <taxon>Mermithoidea</taxon>
        <taxon>Mermithidae</taxon>
        <taxon>Romanomermis</taxon>
    </lineage>
</organism>
<accession>A0A915HR47</accession>
<dbReference type="GO" id="GO:0052725">
    <property type="term" value="F:inositol-1,3,4-trisphosphate 6-kinase activity"/>
    <property type="evidence" value="ECO:0007669"/>
    <property type="project" value="InterPro"/>
</dbReference>
<dbReference type="Gene3D" id="3.40.50.11370">
    <property type="match status" value="1"/>
</dbReference>
<feature type="domain" description="Inositol-tetrakisphosphate 1-kinase N-terminal" evidence="1">
    <location>
        <begin position="15"/>
        <end position="105"/>
    </location>
</feature>